<organism evidence="1 2">
    <name type="scientific">Terrihabitans soli</name>
    <dbReference type="NCBI Taxonomy" id="708113"/>
    <lineage>
        <taxon>Bacteria</taxon>
        <taxon>Pseudomonadati</taxon>
        <taxon>Pseudomonadota</taxon>
        <taxon>Alphaproteobacteria</taxon>
        <taxon>Hyphomicrobiales</taxon>
        <taxon>Terrihabitans</taxon>
    </lineage>
</organism>
<reference evidence="1 2" key="1">
    <citation type="submission" date="2020-08" db="EMBL/GenBank/DDBJ databases">
        <title>Genome sequence of Rhizobiales bacterium strain IZ6.</title>
        <authorList>
            <person name="Nakai R."/>
            <person name="Naganuma T."/>
        </authorList>
    </citation>
    <scope>NUCLEOTIDE SEQUENCE [LARGE SCALE GENOMIC DNA]</scope>
    <source>
        <strain evidence="1 2">IZ6</strain>
    </source>
</reference>
<dbReference type="SUPFAM" id="SSF88697">
    <property type="entry name" value="PUA domain-like"/>
    <property type="match status" value="1"/>
</dbReference>
<dbReference type="AlphaFoldDB" id="A0A6S6QM49"/>
<accession>A0A6S6QM49</accession>
<dbReference type="Gene3D" id="2.30.130.30">
    <property type="entry name" value="Hypothetical protein"/>
    <property type="match status" value="1"/>
</dbReference>
<keyword evidence="2" id="KW-1185">Reference proteome</keyword>
<protein>
    <recommendedName>
        <fullName evidence="3">ASCH domain-containing protein</fullName>
    </recommendedName>
</protein>
<dbReference type="EMBL" id="AP023361">
    <property type="protein sequence ID" value="BCJ89999.1"/>
    <property type="molecule type" value="Genomic_DNA"/>
</dbReference>
<evidence type="ECO:0000313" key="2">
    <source>
        <dbReference type="Proteomes" id="UP000515317"/>
    </source>
</evidence>
<dbReference type="InterPro" id="IPR015947">
    <property type="entry name" value="PUA-like_sf"/>
</dbReference>
<dbReference type="RefSeq" id="WP_225873991.1">
    <property type="nucleotide sequence ID" value="NZ_AP023361.1"/>
</dbReference>
<dbReference type="CDD" id="cd06554">
    <property type="entry name" value="ASCH_ASC-1_like"/>
    <property type="match status" value="1"/>
</dbReference>
<gene>
    <name evidence="1" type="ORF">IZ6_07340</name>
</gene>
<dbReference type="Proteomes" id="UP000515317">
    <property type="component" value="Chromosome"/>
</dbReference>
<proteinExistence type="predicted"/>
<name>A0A6S6QM49_9HYPH</name>
<sequence>MPDLFGPTPAEQPGRMLKALSVRQPWACGLLYLGKPVENRTWRTEFRGRVLLHAAKAEPDEIEIESVRQLGAAAIARLREECAETGDHFDFPQLLDRGGIIGSIEIFDCVTHCPSPWFVGPYGFLCRDPRPLPFTPFRGQLGFLDVPAEAVKGLDF</sequence>
<evidence type="ECO:0008006" key="3">
    <source>
        <dbReference type="Google" id="ProtNLM"/>
    </source>
</evidence>
<dbReference type="KEGG" id="tso:IZ6_07340"/>
<evidence type="ECO:0000313" key="1">
    <source>
        <dbReference type="EMBL" id="BCJ89999.1"/>
    </source>
</evidence>